<keyword evidence="8 11" id="KW-0663">Pyridoxal phosphate</keyword>
<dbReference type="UniPathway" id="UPA00047">
    <property type="reaction ID" value="UER00054"/>
</dbReference>
<organism evidence="15 16">
    <name type="scientific">Allomyces macrogynus (strain ATCC 38327)</name>
    <name type="common">Allomyces javanicus var. macrogynus</name>
    <dbReference type="NCBI Taxonomy" id="578462"/>
    <lineage>
        <taxon>Eukaryota</taxon>
        <taxon>Fungi</taxon>
        <taxon>Fungi incertae sedis</taxon>
        <taxon>Blastocladiomycota</taxon>
        <taxon>Blastocladiomycetes</taxon>
        <taxon>Blastocladiales</taxon>
        <taxon>Blastocladiaceae</taxon>
        <taxon>Allomyces</taxon>
    </lineage>
</organism>
<name>A0A0L0S6H8_ALLM3</name>
<dbReference type="GO" id="GO:0006567">
    <property type="term" value="P:L-threonine catabolic process"/>
    <property type="evidence" value="ECO:0007669"/>
    <property type="project" value="TreeGrafter"/>
</dbReference>
<accession>A0A0L0S6H8</accession>
<dbReference type="Proteomes" id="UP000054350">
    <property type="component" value="Unassembled WGS sequence"/>
</dbReference>
<feature type="compositionally biased region" description="Low complexity" evidence="12">
    <location>
        <begin position="177"/>
        <end position="191"/>
    </location>
</feature>
<feature type="domain" description="ACT-like" evidence="14">
    <location>
        <begin position="697"/>
        <end position="784"/>
    </location>
</feature>
<dbReference type="NCBIfam" id="NF006674">
    <property type="entry name" value="PRK09224.1"/>
    <property type="match status" value="1"/>
</dbReference>
<evidence type="ECO:0000259" key="13">
    <source>
        <dbReference type="Pfam" id="PF00291"/>
    </source>
</evidence>
<proteinExistence type="inferred from homology"/>
<dbReference type="InterPro" id="IPR045865">
    <property type="entry name" value="ACT-like_dom_sf"/>
</dbReference>
<dbReference type="STRING" id="578462.A0A0L0S6H8"/>
<dbReference type="PANTHER" id="PTHR48078:SF11">
    <property type="entry name" value="THREONINE DEHYDRATASE, MITOCHONDRIAL"/>
    <property type="match status" value="1"/>
</dbReference>
<dbReference type="eggNOG" id="KOG1250">
    <property type="taxonomic scope" value="Eukaryota"/>
</dbReference>
<evidence type="ECO:0000256" key="3">
    <source>
        <dbReference type="ARBA" id="ARBA00004810"/>
    </source>
</evidence>
<dbReference type="InterPro" id="IPR001926">
    <property type="entry name" value="TrpB-like_PALP"/>
</dbReference>
<dbReference type="InterPro" id="IPR000634">
    <property type="entry name" value="Ser/Thr_deHydtase_PyrdxlP-BS"/>
</dbReference>
<dbReference type="InterPro" id="IPR005787">
    <property type="entry name" value="Thr_deHydtase_biosynth"/>
</dbReference>
<sequence>MTFVAHEERDDAVGSHDGGGGERDRNVQGIIARSTTISTSTAPTSRREKRTSAALRALAAYVPSTLRRLSLPGTTSSTKSSAARAGNVDTRGPADAPTVTVTPAYSPRTSSSSTVTTMPGAPSTPGTVTPTNGTNGAATPVRPSPVVVPAVQAAPAQILQLQLPPMPLMSATPTETSRASSIQSSEPSSPAASIELLSLEDENGHAPAAAVGPRMPTSAINMQPPESSHPATAALAAALMANGGNSTSPTARAPLVHVINRTPSPGYKKPKRDKKVLPSRHPDYLKMILTAPIYDLAKETPLQLAENLTARLGNTVFLKREDMQPVFSFKIRGAYYKLKSLTPEERARGVVCASAGNHAQGVALAATKLGIKSLIVMPTTSPEIKRKSVRRFGGEIVLSGIDLKEAQQEAARLEREMGYVNIPAYDDPYIIAGQGTCGMEIMRQLPDSRVDAIFVCCGGGGLLAGIAAYVKRLYPEVRVIGVEEMDQNSMHQALLMGHPITMMDCDLFADGTAVRRVGDETFRLVQEHVDEMVLVSNDEICAAIKDVFEDTRSIVEPSGALSLAGCKRWLQENGMKGGRVVAITSGANMNFGRLRFVAERAEIGDETEALVSVMIPERPGSFLALVEAILPRQITELSYRGLANLPAHVFASFKVAPTANRDDEVASIFDSVKHLNMSGVDVSRNEVAKSHARYLVGGRSYVPNERVFRFEFREQPGIIRKLLTTFRDVSVVLFHYRSQGGDIGKVLMGIQVPPEMSDVLARRLAGLNMSFVEETQNEVYRHFLLSDVNGGVVQTPITTNLPPIDPVTMLGPDVASPVK</sequence>
<dbReference type="Pfam" id="PF00585">
    <property type="entry name" value="Thr_dehydrat_C"/>
    <property type="match status" value="2"/>
</dbReference>
<evidence type="ECO:0000256" key="5">
    <source>
        <dbReference type="ARBA" id="ARBA00022605"/>
    </source>
</evidence>
<dbReference type="SUPFAM" id="SSF55021">
    <property type="entry name" value="ACT-like"/>
    <property type="match status" value="1"/>
</dbReference>
<evidence type="ECO:0000256" key="6">
    <source>
        <dbReference type="ARBA" id="ARBA00022624"/>
    </source>
</evidence>
<protein>
    <recommendedName>
        <fullName evidence="11">Threonine dehydratase</fullName>
        <ecNumber evidence="11">4.3.1.19</ecNumber>
    </recommendedName>
    <alternativeName>
        <fullName evidence="11">Threonine deaminase</fullName>
    </alternativeName>
</protein>
<dbReference type="AlphaFoldDB" id="A0A0L0S6H8"/>
<feature type="region of interest" description="Disordered" evidence="12">
    <location>
        <begin position="1"/>
        <end position="50"/>
    </location>
</feature>
<evidence type="ECO:0000256" key="10">
    <source>
        <dbReference type="ARBA" id="ARBA00023304"/>
    </source>
</evidence>
<evidence type="ECO:0000256" key="8">
    <source>
        <dbReference type="ARBA" id="ARBA00022898"/>
    </source>
</evidence>
<dbReference type="SUPFAM" id="SSF53686">
    <property type="entry name" value="Tryptophan synthase beta subunit-like PLP-dependent enzymes"/>
    <property type="match status" value="1"/>
</dbReference>
<dbReference type="InterPro" id="IPR001721">
    <property type="entry name" value="TD_ACT-like"/>
</dbReference>
<evidence type="ECO:0000313" key="15">
    <source>
        <dbReference type="EMBL" id="KNE58035.1"/>
    </source>
</evidence>
<feature type="domain" description="Tryptophan synthase beta chain-like PALP" evidence="13">
    <location>
        <begin position="296"/>
        <end position="586"/>
    </location>
</feature>
<dbReference type="GO" id="GO:0003941">
    <property type="term" value="F:L-serine ammonia-lyase activity"/>
    <property type="evidence" value="ECO:0007669"/>
    <property type="project" value="TreeGrafter"/>
</dbReference>
<dbReference type="GO" id="GO:0004794">
    <property type="term" value="F:threonine deaminase activity"/>
    <property type="evidence" value="ECO:0007669"/>
    <property type="project" value="UniProtKB-UniRule"/>
</dbReference>
<comment type="similarity">
    <text evidence="4 11">Belongs to the serine/threonine dehydratase family.</text>
</comment>
<feature type="region of interest" description="Disordered" evidence="12">
    <location>
        <begin position="69"/>
        <end position="141"/>
    </location>
</feature>
<keyword evidence="9 11" id="KW-0456">Lyase</keyword>
<keyword evidence="6 11" id="KW-0412">Isoleucine biosynthesis</keyword>
<feature type="domain" description="ACT-like" evidence="14">
    <location>
        <begin position="599"/>
        <end position="691"/>
    </location>
</feature>
<keyword evidence="5 11" id="KW-0028">Amino-acid biosynthesis</keyword>
<feature type="compositionally biased region" description="Low complexity" evidence="12">
    <location>
        <begin position="74"/>
        <end position="85"/>
    </location>
</feature>
<dbReference type="PROSITE" id="PS00165">
    <property type="entry name" value="DEHYDRATASE_SER_THR"/>
    <property type="match status" value="1"/>
</dbReference>
<reference evidence="16" key="2">
    <citation type="submission" date="2009-11" db="EMBL/GenBank/DDBJ databases">
        <title>The Genome Sequence of Allomyces macrogynus strain ATCC 38327.</title>
        <authorList>
            <consortium name="The Broad Institute Genome Sequencing Platform"/>
            <person name="Russ C."/>
            <person name="Cuomo C."/>
            <person name="Shea T."/>
            <person name="Young S.K."/>
            <person name="Zeng Q."/>
            <person name="Koehrsen M."/>
            <person name="Haas B."/>
            <person name="Borodovsky M."/>
            <person name="Guigo R."/>
            <person name="Alvarado L."/>
            <person name="Berlin A."/>
            <person name="Borenstein D."/>
            <person name="Chen Z."/>
            <person name="Engels R."/>
            <person name="Freedman E."/>
            <person name="Gellesch M."/>
            <person name="Goldberg J."/>
            <person name="Griggs A."/>
            <person name="Gujja S."/>
            <person name="Heiman D."/>
            <person name="Hepburn T."/>
            <person name="Howarth C."/>
            <person name="Jen D."/>
            <person name="Larson L."/>
            <person name="Lewis B."/>
            <person name="Mehta T."/>
            <person name="Park D."/>
            <person name="Pearson M."/>
            <person name="Roberts A."/>
            <person name="Saif S."/>
            <person name="Shenoy N."/>
            <person name="Sisk P."/>
            <person name="Stolte C."/>
            <person name="Sykes S."/>
            <person name="Walk T."/>
            <person name="White J."/>
            <person name="Yandava C."/>
            <person name="Burger G."/>
            <person name="Gray M.W."/>
            <person name="Holland P.W.H."/>
            <person name="King N."/>
            <person name="Lang F.B.F."/>
            <person name="Roger A.J."/>
            <person name="Ruiz-Trillo I."/>
            <person name="Lander E."/>
            <person name="Nusbaum C."/>
        </authorList>
    </citation>
    <scope>NUCLEOTIDE SEQUENCE [LARGE SCALE GENOMIC DNA]</scope>
    <source>
        <strain evidence="16">ATCC 38327</strain>
    </source>
</reference>
<keyword evidence="7" id="KW-0677">Repeat</keyword>
<dbReference type="VEuPathDB" id="FungiDB:AMAG_04860"/>
<evidence type="ECO:0000256" key="2">
    <source>
        <dbReference type="ARBA" id="ARBA00001933"/>
    </source>
</evidence>
<feature type="compositionally biased region" description="Basic and acidic residues" evidence="12">
    <location>
        <begin position="1"/>
        <end position="26"/>
    </location>
</feature>
<gene>
    <name evidence="15" type="ORF">AMAG_04860</name>
</gene>
<dbReference type="GO" id="GO:0006565">
    <property type="term" value="P:L-serine catabolic process"/>
    <property type="evidence" value="ECO:0007669"/>
    <property type="project" value="TreeGrafter"/>
</dbReference>
<comment type="catalytic activity">
    <reaction evidence="1 11">
        <text>L-threonine = 2-oxobutanoate + NH4(+)</text>
        <dbReference type="Rhea" id="RHEA:22108"/>
        <dbReference type="ChEBI" id="CHEBI:16763"/>
        <dbReference type="ChEBI" id="CHEBI:28938"/>
        <dbReference type="ChEBI" id="CHEBI:57926"/>
        <dbReference type="EC" id="4.3.1.19"/>
    </reaction>
</comment>
<evidence type="ECO:0000256" key="4">
    <source>
        <dbReference type="ARBA" id="ARBA00010869"/>
    </source>
</evidence>
<evidence type="ECO:0000313" key="16">
    <source>
        <dbReference type="Proteomes" id="UP000054350"/>
    </source>
</evidence>
<dbReference type="InterPro" id="IPR050147">
    <property type="entry name" value="Ser/Thr_Dehydratase"/>
</dbReference>
<dbReference type="FunFam" id="3.40.50.1100:FF:000008">
    <property type="entry name" value="L-threonine dehydratase"/>
    <property type="match status" value="1"/>
</dbReference>
<evidence type="ECO:0000256" key="7">
    <source>
        <dbReference type="ARBA" id="ARBA00022737"/>
    </source>
</evidence>
<dbReference type="OrthoDB" id="4418812at2759"/>
<dbReference type="InterPro" id="IPR036052">
    <property type="entry name" value="TrpB-like_PALP_sf"/>
</dbReference>
<dbReference type="NCBIfam" id="TIGR01124">
    <property type="entry name" value="ilvA_2Cterm"/>
    <property type="match status" value="1"/>
</dbReference>
<dbReference type="PANTHER" id="PTHR48078">
    <property type="entry name" value="THREONINE DEHYDRATASE, MITOCHONDRIAL-RELATED"/>
    <property type="match status" value="1"/>
</dbReference>
<dbReference type="EMBL" id="GG745332">
    <property type="protein sequence ID" value="KNE58035.1"/>
    <property type="molecule type" value="Genomic_DNA"/>
</dbReference>
<dbReference type="CDD" id="cd04907">
    <property type="entry name" value="ACT_ThrD-I_2"/>
    <property type="match status" value="1"/>
</dbReference>
<dbReference type="GO" id="GO:0009097">
    <property type="term" value="P:isoleucine biosynthetic process"/>
    <property type="evidence" value="ECO:0007669"/>
    <property type="project" value="UniProtKB-UniRule"/>
</dbReference>
<dbReference type="CDD" id="cd01562">
    <property type="entry name" value="Thr-dehyd"/>
    <property type="match status" value="1"/>
</dbReference>
<evidence type="ECO:0000256" key="1">
    <source>
        <dbReference type="ARBA" id="ARBA00001274"/>
    </source>
</evidence>
<reference evidence="15 16" key="1">
    <citation type="submission" date="2009-11" db="EMBL/GenBank/DDBJ databases">
        <title>Annotation of Allomyces macrogynus ATCC 38327.</title>
        <authorList>
            <consortium name="The Broad Institute Genome Sequencing Platform"/>
            <person name="Russ C."/>
            <person name="Cuomo C."/>
            <person name="Burger G."/>
            <person name="Gray M.W."/>
            <person name="Holland P.W.H."/>
            <person name="King N."/>
            <person name="Lang F.B.F."/>
            <person name="Roger A.J."/>
            <person name="Ruiz-Trillo I."/>
            <person name="Young S.K."/>
            <person name="Zeng Q."/>
            <person name="Gargeya S."/>
            <person name="Fitzgerald M."/>
            <person name="Haas B."/>
            <person name="Abouelleil A."/>
            <person name="Alvarado L."/>
            <person name="Arachchi H.M."/>
            <person name="Berlin A."/>
            <person name="Chapman S.B."/>
            <person name="Gearin G."/>
            <person name="Goldberg J."/>
            <person name="Griggs A."/>
            <person name="Gujja S."/>
            <person name="Hansen M."/>
            <person name="Heiman D."/>
            <person name="Howarth C."/>
            <person name="Larimer J."/>
            <person name="Lui A."/>
            <person name="MacDonald P.J.P."/>
            <person name="McCowen C."/>
            <person name="Montmayeur A."/>
            <person name="Murphy C."/>
            <person name="Neiman D."/>
            <person name="Pearson M."/>
            <person name="Priest M."/>
            <person name="Roberts A."/>
            <person name="Saif S."/>
            <person name="Shea T."/>
            <person name="Sisk P."/>
            <person name="Stolte C."/>
            <person name="Sykes S."/>
            <person name="Wortman J."/>
            <person name="Nusbaum C."/>
            <person name="Birren B."/>
        </authorList>
    </citation>
    <scope>NUCLEOTIDE SEQUENCE [LARGE SCALE GENOMIC DNA]</scope>
    <source>
        <strain evidence="15 16">ATCC 38327</strain>
    </source>
</reference>
<evidence type="ECO:0000256" key="9">
    <source>
        <dbReference type="ARBA" id="ARBA00023239"/>
    </source>
</evidence>
<dbReference type="Gene3D" id="3.40.50.1100">
    <property type="match status" value="2"/>
</dbReference>
<evidence type="ECO:0000259" key="14">
    <source>
        <dbReference type="Pfam" id="PF00585"/>
    </source>
</evidence>
<feature type="region of interest" description="Disordered" evidence="12">
    <location>
        <begin position="167"/>
        <end position="191"/>
    </location>
</feature>
<dbReference type="GO" id="GO:0030170">
    <property type="term" value="F:pyridoxal phosphate binding"/>
    <property type="evidence" value="ECO:0007669"/>
    <property type="project" value="InterPro"/>
</dbReference>
<evidence type="ECO:0000256" key="12">
    <source>
        <dbReference type="SAM" id="MobiDB-lite"/>
    </source>
</evidence>
<comment type="pathway">
    <text evidence="3 11">Amino-acid biosynthesis; L-isoleucine biosynthesis; 2-oxobutanoate from L-threonine: step 1/1.</text>
</comment>
<feature type="compositionally biased region" description="Low complexity" evidence="12">
    <location>
        <begin position="30"/>
        <end position="44"/>
    </location>
</feature>
<comment type="cofactor">
    <cofactor evidence="2 11">
        <name>pyridoxal 5'-phosphate</name>
        <dbReference type="ChEBI" id="CHEBI:597326"/>
    </cofactor>
</comment>
<keyword evidence="10 11" id="KW-0100">Branched-chain amino acid biosynthesis</keyword>
<dbReference type="EC" id="4.3.1.19" evidence="11"/>
<dbReference type="Gene3D" id="3.40.1020.10">
    <property type="entry name" value="Biosynthetic Threonine Deaminase, Domain 3"/>
    <property type="match status" value="1"/>
</dbReference>
<keyword evidence="16" id="KW-1185">Reference proteome</keyword>
<evidence type="ECO:0000256" key="11">
    <source>
        <dbReference type="RuleBase" id="RU362012"/>
    </source>
</evidence>
<dbReference type="Pfam" id="PF00291">
    <property type="entry name" value="PALP"/>
    <property type="match status" value="1"/>
</dbReference>
<dbReference type="InterPro" id="IPR038110">
    <property type="entry name" value="TD_ACT-like_sf"/>
</dbReference>
<feature type="compositionally biased region" description="Low complexity" evidence="12">
    <location>
        <begin position="124"/>
        <end position="141"/>
    </location>
</feature>